<gene>
    <name evidence="2" type="ORF">GCM10009069_17520</name>
</gene>
<reference evidence="2" key="2">
    <citation type="submission" date="2020-09" db="EMBL/GenBank/DDBJ databases">
        <authorList>
            <person name="Sun Q."/>
            <person name="Kim S."/>
        </authorList>
    </citation>
    <scope>NUCLEOTIDE SEQUENCE</scope>
    <source>
        <strain evidence="2">KCTC 32513</strain>
    </source>
</reference>
<dbReference type="AlphaFoldDB" id="A0A8J3G2K6"/>
<dbReference type="RefSeq" id="WP_189497522.1">
    <property type="nucleotide sequence ID" value="NZ_BMZH01000006.1"/>
</dbReference>
<evidence type="ECO:0000256" key="1">
    <source>
        <dbReference type="SAM" id="SignalP"/>
    </source>
</evidence>
<feature type="chain" id="PRO_5035326243" evidence="1">
    <location>
        <begin position="23"/>
        <end position="332"/>
    </location>
</feature>
<keyword evidence="3" id="KW-1185">Reference proteome</keyword>
<sequence>MKFVAQLSAISLFIALTACNPAAPESERDISIKDVTNPTVDIIETGGDRDSHGCIPSAGYTWSEALEECVRLFEVGIPLENMQDLESPSIAYLIVGSSDQIELFRPNGDTVQLFKSEADVWQDTDKIYTVKLNTPAQYTVFKDGRTLFFEDRYVPNPLNAGEYEDLGDADPDDILTETGILTAVEDGPYPFYSITLEFPKREMRASFTLNVEAVAVDTNALYTHLNETISVNYTSDLVLNIVEVELESGFLYGTENREELRDYKSASGIMQEASVTMGDLPGTFYLEDAEDNRTYFEEFVTDELVAGNGRQVTVYYDERAMNNITSLDLGEK</sequence>
<name>A0A8J3G2K6_9PROT</name>
<dbReference type="Proteomes" id="UP000634004">
    <property type="component" value="Unassembled WGS sequence"/>
</dbReference>
<protein>
    <submittedName>
        <fullName evidence="2">Uncharacterized protein</fullName>
    </submittedName>
</protein>
<dbReference type="EMBL" id="BMZH01000006">
    <property type="protein sequence ID" value="GHA95019.1"/>
    <property type="molecule type" value="Genomic_DNA"/>
</dbReference>
<evidence type="ECO:0000313" key="2">
    <source>
        <dbReference type="EMBL" id="GHA95019.1"/>
    </source>
</evidence>
<reference evidence="2" key="1">
    <citation type="journal article" date="2014" name="Int. J. Syst. Evol. Microbiol.">
        <title>Complete genome sequence of Corynebacterium casei LMG S-19264T (=DSM 44701T), isolated from a smear-ripened cheese.</title>
        <authorList>
            <consortium name="US DOE Joint Genome Institute (JGI-PGF)"/>
            <person name="Walter F."/>
            <person name="Albersmeier A."/>
            <person name="Kalinowski J."/>
            <person name="Ruckert C."/>
        </authorList>
    </citation>
    <scope>NUCLEOTIDE SEQUENCE</scope>
    <source>
        <strain evidence="2">KCTC 32513</strain>
    </source>
</reference>
<dbReference type="PROSITE" id="PS51257">
    <property type="entry name" value="PROKAR_LIPOPROTEIN"/>
    <property type="match status" value="1"/>
</dbReference>
<evidence type="ECO:0000313" key="3">
    <source>
        <dbReference type="Proteomes" id="UP000634004"/>
    </source>
</evidence>
<organism evidence="2 3">
    <name type="scientific">Algimonas arctica</name>
    <dbReference type="NCBI Taxonomy" id="1479486"/>
    <lineage>
        <taxon>Bacteria</taxon>
        <taxon>Pseudomonadati</taxon>
        <taxon>Pseudomonadota</taxon>
        <taxon>Alphaproteobacteria</taxon>
        <taxon>Maricaulales</taxon>
        <taxon>Robiginitomaculaceae</taxon>
        <taxon>Algimonas</taxon>
    </lineage>
</organism>
<comment type="caution">
    <text evidence="2">The sequence shown here is derived from an EMBL/GenBank/DDBJ whole genome shotgun (WGS) entry which is preliminary data.</text>
</comment>
<keyword evidence="1" id="KW-0732">Signal</keyword>
<proteinExistence type="predicted"/>
<feature type="signal peptide" evidence="1">
    <location>
        <begin position="1"/>
        <end position="22"/>
    </location>
</feature>
<accession>A0A8J3G2K6</accession>